<evidence type="ECO:0000313" key="2">
    <source>
        <dbReference type="EMBL" id="KAA3484391.1"/>
    </source>
</evidence>
<accession>A0A5B6WR69</accession>
<evidence type="ECO:0000256" key="1">
    <source>
        <dbReference type="SAM" id="Coils"/>
    </source>
</evidence>
<reference evidence="3" key="1">
    <citation type="journal article" date="2019" name="Plant Biotechnol. J.">
        <title>Genome sequencing of the Australian wild diploid species Gossypium australe highlights disease resistance and delayed gland morphogenesis.</title>
        <authorList>
            <person name="Cai Y."/>
            <person name="Cai X."/>
            <person name="Wang Q."/>
            <person name="Wang P."/>
            <person name="Zhang Y."/>
            <person name="Cai C."/>
            <person name="Xu Y."/>
            <person name="Wang K."/>
            <person name="Zhou Z."/>
            <person name="Wang C."/>
            <person name="Geng S."/>
            <person name="Li B."/>
            <person name="Dong Q."/>
            <person name="Hou Y."/>
            <person name="Wang H."/>
            <person name="Ai P."/>
            <person name="Liu Z."/>
            <person name="Yi F."/>
            <person name="Sun M."/>
            <person name="An G."/>
            <person name="Cheng J."/>
            <person name="Zhang Y."/>
            <person name="Shi Q."/>
            <person name="Xie Y."/>
            <person name="Shi X."/>
            <person name="Chang Y."/>
            <person name="Huang F."/>
            <person name="Chen Y."/>
            <person name="Hong S."/>
            <person name="Mi L."/>
            <person name="Sun Q."/>
            <person name="Zhang L."/>
            <person name="Zhou B."/>
            <person name="Peng R."/>
            <person name="Zhang X."/>
            <person name="Liu F."/>
        </authorList>
    </citation>
    <scope>NUCLEOTIDE SEQUENCE [LARGE SCALE GENOMIC DNA]</scope>
    <source>
        <strain evidence="3">cv. PA1801</strain>
    </source>
</reference>
<proteinExistence type="predicted"/>
<evidence type="ECO:0000313" key="3">
    <source>
        <dbReference type="Proteomes" id="UP000325315"/>
    </source>
</evidence>
<protein>
    <submittedName>
        <fullName evidence="2">Uncharacterized protein</fullName>
    </submittedName>
</protein>
<feature type="coiled-coil region" evidence="1">
    <location>
        <begin position="41"/>
        <end position="68"/>
    </location>
</feature>
<dbReference type="Proteomes" id="UP000325315">
    <property type="component" value="Unassembled WGS sequence"/>
</dbReference>
<comment type="caution">
    <text evidence="2">The sequence shown here is derived from an EMBL/GenBank/DDBJ whole genome shotgun (WGS) entry which is preliminary data.</text>
</comment>
<dbReference type="AlphaFoldDB" id="A0A5B6WR69"/>
<sequence length="78" mass="9119">MAGGNIWSKTGRDIVNILEKVSSNEHTWEEATDKSEREALKANELNEGETEEETIHNLEQEHDELVLQLNWWRKSNEQ</sequence>
<organism evidence="2 3">
    <name type="scientific">Gossypium australe</name>
    <dbReference type="NCBI Taxonomy" id="47621"/>
    <lineage>
        <taxon>Eukaryota</taxon>
        <taxon>Viridiplantae</taxon>
        <taxon>Streptophyta</taxon>
        <taxon>Embryophyta</taxon>
        <taxon>Tracheophyta</taxon>
        <taxon>Spermatophyta</taxon>
        <taxon>Magnoliopsida</taxon>
        <taxon>eudicotyledons</taxon>
        <taxon>Gunneridae</taxon>
        <taxon>Pentapetalae</taxon>
        <taxon>rosids</taxon>
        <taxon>malvids</taxon>
        <taxon>Malvales</taxon>
        <taxon>Malvaceae</taxon>
        <taxon>Malvoideae</taxon>
        <taxon>Gossypium</taxon>
    </lineage>
</organism>
<name>A0A5B6WR69_9ROSI</name>
<gene>
    <name evidence="2" type="ORF">EPI10_006475</name>
</gene>
<keyword evidence="3" id="KW-1185">Reference proteome</keyword>
<dbReference type="EMBL" id="SMMG02000002">
    <property type="protein sequence ID" value="KAA3484391.1"/>
    <property type="molecule type" value="Genomic_DNA"/>
</dbReference>
<keyword evidence="1" id="KW-0175">Coiled coil</keyword>